<keyword evidence="4 7" id="KW-1133">Transmembrane helix</keyword>
<feature type="domain" description="PLD phosphodiesterase" evidence="8">
    <location>
        <begin position="228"/>
        <end position="255"/>
    </location>
</feature>
<dbReference type="Gene3D" id="3.30.870.10">
    <property type="entry name" value="Endonuclease Chain A"/>
    <property type="match status" value="2"/>
</dbReference>
<evidence type="ECO:0000313" key="10">
    <source>
        <dbReference type="Proteomes" id="UP001180616"/>
    </source>
</evidence>
<protein>
    <submittedName>
        <fullName evidence="9">Phospholipase D-like domain-containing protein</fullName>
    </submittedName>
</protein>
<evidence type="ECO:0000256" key="7">
    <source>
        <dbReference type="SAM" id="Phobius"/>
    </source>
</evidence>
<dbReference type="EMBL" id="CP133659">
    <property type="protein sequence ID" value="WMW67162.1"/>
    <property type="molecule type" value="Genomic_DNA"/>
</dbReference>
<feature type="compositionally biased region" description="Basic and acidic residues" evidence="6">
    <location>
        <begin position="83"/>
        <end position="98"/>
    </location>
</feature>
<dbReference type="CDD" id="cd09163">
    <property type="entry name" value="PLDc_CLS_unchar2_2"/>
    <property type="match status" value="1"/>
</dbReference>
<accession>A0ABY9R7H3</accession>
<evidence type="ECO:0000259" key="8">
    <source>
        <dbReference type="PROSITE" id="PS50035"/>
    </source>
</evidence>
<comment type="subcellular location">
    <subcellularLocation>
        <location evidence="1">Cell membrane</location>
        <topology evidence="1">Multi-pass membrane protein</topology>
    </subcellularLocation>
</comment>
<dbReference type="InterPro" id="IPR025202">
    <property type="entry name" value="PLD-like_dom"/>
</dbReference>
<dbReference type="RefSeq" id="WP_309542985.1">
    <property type="nucleotide sequence ID" value="NZ_CP133659.1"/>
</dbReference>
<feature type="domain" description="PLD phosphodiesterase" evidence="8">
    <location>
        <begin position="407"/>
        <end position="429"/>
    </location>
</feature>
<feature type="region of interest" description="Disordered" evidence="6">
    <location>
        <begin position="83"/>
        <end position="103"/>
    </location>
</feature>
<evidence type="ECO:0000256" key="1">
    <source>
        <dbReference type="ARBA" id="ARBA00004651"/>
    </source>
</evidence>
<dbReference type="SUPFAM" id="SSF56024">
    <property type="entry name" value="Phospholipase D/nuclease"/>
    <property type="match status" value="2"/>
</dbReference>
<evidence type="ECO:0000256" key="4">
    <source>
        <dbReference type="ARBA" id="ARBA00022989"/>
    </source>
</evidence>
<dbReference type="Pfam" id="PF13396">
    <property type="entry name" value="PLDc_N"/>
    <property type="match status" value="1"/>
</dbReference>
<evidence type="ECO:0000256" key="3">
    <source>
        <dbReference type="ARBA" id="ARBA00022692"/>
    </source>
</evidence>
<keyword evidence="2" id="KW-1003">Cell membrane</keyword>
<feature type="transmembrane region" description="Helical" evidence="7">
    <location>
        <begin position="41"/>
        <end position="62"/>
    </location>
</feature>
<reference evidence="9" key="1">
    <citation type="submission" date="2023-09" db="EMBL/GenBank/DDBJ databases">
        <authorList>
            <consortium name="CW5 consortium"/>
            <person name="Lu C.-W."/>
        </authorList>
    </citation>
    <scope>NUCLEOTIDE SEQUENCE</scope>
    <source>
        <strain evidence="9">KPS</strain>
    </source>
</reference>
<dbReference type="PROSITE" id="PS50035">
    <property type="entry name" value="PLD"/>
    <property type="match status" value="2"/>
</dbReference>
<feature type="transmembrane region" description="Helical" evidence="7">
    <location>
        <begin position="12"/>
        <end position="34"/>
    </location>
</feature>
<evidence type="ECO:0000256" key="2">
    <source>
        <dbReference type="ARBA" id="ARBA00022475"/>
    </source>
</evidence>
<dbReference type="SMART" id="SM00155">
    <property type="entry name" value="PLDc"/>
    <property type="match status" value="2"/>
</dbReference>
<dbReference type="PANTHER" id="PTHR21248:SF22">
    <property type="entry name" value="PHOSPHOLIPASE D"/>
    <property type="match status" value="1"/>
</dbReference>
<organism evidence="9 10">
    <name type="scientific">Nitratidesulfovibrio liaohensis</name>
    <dbReference type="NCBI Taxonomy" id="2604158"/>
    <lineage>
        <taxon>Bacteria</taxon>
        <taxon>Pseudomonadati</taxon>
        <taxon>Thermodesulfobacteriota</taxon>
        <taxon>Desulfovibrionia</taxon>
        <taxon>Desulfovibrionales</taxon>
        <taxon>Desulfovibrionaceae</taxon>
        <taxon>Nitratidesulfovibrio</taxon>
    </lineage>
</organism>
<dbReference type="Pfam" id="PF13091">
    <property type="entry name" value="PLDc_2"/>
    <property type="match status" value="2"/>
</dbReference>
<name>A0ABY9R7H3_9BACT</name>
<keyword evidence="5 7" id="KW-0472">Membrane</keyword>
<keyword evidence="3 7" id="KW-0812">Transmembrane</keyword>
<dbReference type="InterPro" id="IPR001736">
    <property type="entry name" value="PLipase_D/transphosphatidylase"/>
</dbReference>
<dbReference type="InterPro" id="IPR027379">
    <property type="entry name" value="CLS_N"/>
</dbReference>
<dbReference type="Proteomes" id="UP001180616">
    <property type="component" value="Chromosome"/>
</dbReference>
<gene>
    <name evidence="9" type="ORF">KPS_001820</name>
</gene>
<evidence type="ECO:0000256" key="5">
    <source>
        <dbReference type="ARBA" id="ARBA00023136"/>
    </source>
</evidence>
<dbReference type="PANTHER" id="PTHR21248">
    <property type="entry name" value="CARDIOLIPIN SYNTHASE"/>
    <property type="match status" value="1"/>
</dbReference>
<evidence type="ECO:0000256" key="6">
    <source>
        <dbReference type="SAM" id="MobiDB-lite"/>
    </source>
</evidence>
<dbReference type="CDD" id="cd09157">
    <property type="entry name" value="PLDc_CLS_unchar2_1"/>
    <property type="match status" value="1"/>
</dbReference>
<evidence type="ECO:0000313" key="9">
    <source>
        <dbReference type="EMBL" id="WMW67162.1"/>
    </source>
</evidence>
<sequence length="489" mass="53946">MTPFPAVTLTTLQWVLIPAMYGISVYAAGHALLYKRDPRAALGWIAVCLTFPVAGPLLYFLFGINRVHSRAARLLEESETRRLREGGRLHGGPARHEPPGAMPSGIVPPRYERLARVGYAVTDRPLAGGNHVQPLHNGEQAYPAMLDAIDNAEHSVFLTTYIFGTGDVGQRFVDALADASARGVDVRVIVDGVGGLYHWPRAWRRLARRGVRVERFLPPHLVPLQLSVNLRTHRKVLVCDGKVGFTGGMNIAQNHMAAQGCTRCVTDMHFLFSGPIVAQLQEAFLRDWGFVTGEYAPGPPVREEPCGDSLCRMVLDGPGFGFERVHDLLAGVVAGAERSIHIMTPYFLPSRELISGLRAASLRGVEVHCVLPGRNNLPFVHWATRNLLPSLLESGVRVYYQPPPFCHTKLLLIDGCYAHVGSANIDPRSLRLNFELTVEVLDTTVARQLGQHFEAVRAVSDEVTPRSLTARSMPVRLRDAACWLFSPYL</sequence>
<proteinExistence type="predicted"/>
<keyword evidence="10" id="KW-1185">Reference proteome</keyword>